<evidence type="ECO:0000259" key="6">
    <source>
        <dbReference type="PROSITE" id="PS50280"/>
    </source>
</evidence>
<feature type="domain" description="SET" evidence="6">
    <location>
        <begin position="42"/>
        <end position="292"/>
    </location>
</feature>
<feature type="region of interest" description="Disordered" evidence="5">
    <location>
        <begin position="640"/>
        <end position="679"/>
    </location>
</feature>
<dbReference type="InterPro" id="IPR002893">
    <property type="entry name" value="Znf_MYND"/>
</dbReference>
<proteinExistence type="predicted"/>
<evidence type="ECO:0000256" key="2">
    <source>
        <dbReference type="ARBA" id="ARBA00022771"/>
    </source>
</evidence>
<sequence length="1059" mass="121519">MVSLEICAVCGIPAGQRCGGCQQVSYCGKDHQRQHWKELHRKECRCYRLSTNATLGRHLVATRPIRSGEVIFREAPTVLGPKTASVPLCLGCHRNLDPITTDAGKKYYNCQHCGWPMCSPSCETSCYHREECQLFASKSYRPQIRFDALAPSKKHSAYCAIVPLRAILLKRKDPARWAQLATLESHVETRQTTPLYAAVQSNLVPFVREVLNLRNEVSVGQLMEIAGIFDTNSYEIRIPERGIKIRALYELGAMMAHCCQPNTKHYFDDELNLVMIAAVDIPKEETISISYAQPLQATIQRRFTIKQAKCFECGCHRCSDPTEFRTYAGSIVCPQCSKSMVVAVNPLDFRSDWRCEDKKCSYRESAQQYITRNEAFRAEIGQLSCGAGPDEYECLLGRFQSTSLLHPWNTNVLQVKYALTQLYGGGGPGGINLKDLSEKQLRRKVELCVDLLEVANQLEPGMSPFRTKLLQDLRDALEAMKSISGSSFNSAPAIVVQHPGASWKTQKLNAREANPRSHGTEQLFTDVEHVTRMVNDYNDMVLRLAAPEIHFLRGHLYKVETIIQAGLGRFTWQSFNIQSYCERCQQFMKSLSSMVCQIGHISNDIKSRIERLESFAMFEFDASSSAAKEKRSTAGDIVLKTPSHSRDHHHGHGHHHQEGSAKVAEAEEDGQQQQIVKKPKRVTIREGVPDDGVRPCRDFFKALEQERNAKTTRLIKLYDSIGPILIKLESLVLGTFTGECPEMKFYYNHWEKHVFSCFTRFATRNLERFAHDLLQERPLFEVDATLAVPDILMKPSAAEVYGIAINSVTDFLQRWQKYKSLWMYEKMSVCERFLAQNLPLAQLDEKFIFYTQIVNDLERHRPYHDIKSIRINLQPVIRAIVDHAVEWRNTLGHILGDRTRRQMIELNDHMQNLRTELDRNVKELAHFKSVMQTINTIQTTTLTVELRIHEMQEIYSIMQEHRIKLPFGDMLMAYQLEKRWRKLFNSALYRANMLQSTKTKFAEMTQNEISIFCFELNKFVQRYKSEGPGTVGLDLDRGAELMELYGKEFETMEKQRIEL</sequence>
<dbReference type="PANTHER" id="PTHR46455:SF1">
    <property type="entry name" value="SET AND MYND DOMAIN CONTAINING, ARTHROPOD-SPECIFIC, MEMBER 2"/>
    <property type="match status" value="1"/>
</dbReference>
<dbReference type="CDD" id="cd20071">
    <property type="entry name" value="SET_SMYD"/>
    <property type="match status" value="1"/>
</dbReference>
<dbReference type="GO" id="GO:0008170">
    <property type="term" value="F:N-methyltransferase activity"/>
    <property type="evidence" value="ECO:0007669"/>
    <property type="project" value="UniProtKB-ARBA"/>
</dbReference>
<feature type="compositionally biased region" description="Basic residues" evidence="5">
    <location>
        <begin position="646"/>
        <end position="655"/>
    </location>
</feature>
<dbReference type="Proteomes" id="UP001562425">
    <property type="component" value="Unassembled WGS sequence"/>
</dbReference>
<evidence type="ECO:0000313" key="8">
    <source>
        <dbReference type="EMBL" id="KAL1401705.1"/>
    </source>
</evidence>
<dbReference type="SUPFAM" id="SSF144232">
    <property type="entry name" value="HIT/MYND zinc finger-like"/>
    <property type="match status" value="1"/>
</dbReference>
<organism evidence="8 9">
    <name type="scientific">Culex pipiens pipiens</name>
    <name type="common">Northern house mosquito</name>
    <dbReference type="NCBI Taxonomy" id="38569"/>
    <lineage>
        <taxon>Eukaryota</taxon>
        <taxon>Metazoa</taxon>
        <taxon>Ecdysozoa</taxon>
        <taxon>Arthropoda</taxon>
        <taxon>Hexapoda</taxon>
        <taxon>Insecta</taxon>
        <taxon>Pterygota</taxon>
        <taxon>Neoptera</taxon>
        <taxon>Endopterygota</taxon>
        <taxon>Diptera</taxon>
        <taxon>Nematocera</taxon>
        <taxon>Culicoidea</taxon>
        <taxon>Culicidae</taxon>
        <taxon>Culicinae</taxon>
        <taxon>Culicini</taxon>
        <taxon>Culex</taxon>
        <taxon>Culex</taxon>
    </lineage>
</organism>
<reference evidence="8 9" key="1">
    <citation type="submission" date="2024-05" db="EMBL/GenBank/DDBJ databases">
        <title>Culex pipiens pipiens assembly and annotation.</title>
        <authorList>
            <person name="Alout H."/>
            <person name="Durand T."/>
        </authorList>
    </citation>
    <scope>NUCLEOTIDE SEQUENCE [LARGE SCALE GENOMIC DNA]</scope>
    <source>
        <strain evidence="8">HA-2024</strain>
        <tissue evidence="8">Whole body</tissue>
    </source>
</reference>
<dbReference type="Gene3D" id="6.10.140.2220">
    <property type="match status" value="2"/>
</dbReference>
<evidence type="ECO:0000256" key="5">
    <source>
        <dbReference type="SAM" id="MobiDB-lite"/>
    </source>
</evidence>
<dbReference type="EMBL" id="JBEHCU010004266">
    <property type="protein sequence ID" value="KAL1401705.1"/>
    <property type="molecule type" value="Genomic_DNA"/>
</dbReference>
<comment type="caution">
    <text evidence="8">The sequence shown here is derived from an EMBL/GenBank/DDBJ whole genome shotgun (WGS) entry which is preliminary data.</text>
</comment>
<accession>A0ABD1DR87</accession>
<dbReference type="PROSITE" id="PS50865">
    <property type="entry name" value="ZF_MYND_2"/>
    <property type="match status" value="1"/>
</dbReference>
<dbReference type="PROSITE" id="PS50280">
    <property type="entry name" value="SET"/>
    <property type="match status" value="1"/>
</dbReference>
<dbReference type="PANTHER" id="PTHR46455">
    <property type="entry name" value="SET AND MYND DOMAIN CONTAINING, ARTHROPOD-SPECIFIC, MEMBER 4, ISOFORM A"/>
    <property type="match status" value="1"/>
</dbReference>
<feature type="non-terminal residue" evidence="8">
    <location>
        <position position="1059"/>
    </location>
</feature>
<keyword evidence="2 4" id="KW-0863">Zinc-finger</keyword>
<gene>
    <name evidence="8" type="ORF">pipiens_006417</name>
</gene>
<dbReference type="InterPro" id="IPR001214">
    <property type="entry name" value="SET_dom"/>
</dbReference>
<evidence type="ECO:0000259" key="7">
    <source>
        <dbReference type="PROSITE" id="PS50865"/>
    </source>
</evidence>
<dbReference type="GO" id="GO:0008276">
    <property type="term" value="F:protein methyltransferase activity"/>
    <property type="evidence" value="ECO:0007669"/>
    <property type="project" value="UniProtKB-ARBA"/>
</dbReference>
<dbReference type="Pfam" id="PF01753">
    <property type="entry name" value="zf-MYND"/>
    <property type="match status" value="1"/>
</dbReference>
<evidence type="ECO:0000256" key="1">
    <source>
        <dbReference type="ARBA" id="ARBA00022723"/>
    </source>
</evidence>
<dbReference type="SUPFAM" id="SSF82199">
    <property type="entry name" value="SET domain"/>
    <property type="match status" value="1"/>
</dbReference>
<dbReference type="Pfam" id="PF00856">
    <property type="entry name" value="SET"/>
    <property type="match status" value="1"/>
</dbReference>
<dbReference type="PROSITE" id="PS01360">
    <property type="entry name" value="ZF_MYND_1"/>
    <property type="match status" value="1"/>
</dbReference>
<name>A0ABD1DR87_CULPP</name>
<keyword evidence="3" id="KW-0862">Zinc</keyword>
<evidence type="ECO:0000313" key="9">
    <source>
        <dbReference type="Proteomes" id="UP001562425"/>
    </source>
</evidence>
<feature type="domain" description="MYND-type" evidence="7">
    <location>
        <begin position="7"/>
        <end position="44"/>
    </location>
</feature>
<dbReference type="InterPro" id="IPR053010">
    <property type="entry name" value="SET_SmydA-8"/>
</dbReference>
<dbReference type="Gene3D" id="2.170.270.10">
    <property type="entry name" value="SET domain"/>
    <property type="match status" value="1"/>
</dbReference>
<dbReference type="GO" id="GO:0008757">
    <property type="term" value="F:S-adenosylmethionine-dependent methyltransferase activity"/>
    <property type="evidence" value="ECO:0007669"/>
    <property type="project" value="UniProtKB-ARBA"/>
</dbReference>
<evidence type="ECO:0000256" key="3">
    <source>
        <dbReference type="ARBA" id="ARBA00022833"/>
    </source>
</evidence>
<dbReference type="Gene3D" id="1.10.220.160">
    <property type="match status" value="1"/>
</dbReference>
<dbReference type="InterPro" id="IPR046341">
    <property type="entry name" value="SET_dom_sf"/>
</dbReference>
<protein>
    <submittedName>
        <fullName evidence="8">Uncharacterized protein</fullName>
    </submittedName>
</protein>
<dbReference type="AlphaFoldDB" id="A0ABD1DR87"/>
<keyword evidence="1" id="KW-0479">Metal-binding</keyword>
<keyword evidence="9" id="KW-1185">Reference proteome</keyword>
<evidence type="ECO:0000256" key="4">
    <source>
        <dbReference type="PROSITE-ProRule" id="PRU00134"/>
    </source>
</evidence>
<dbReference type="GO" id="GO:0008270">
    <property type="term" value="F:zinc ion binding"/>
    <property type="evidence" value="ECO:0007669"/>
    <property type="project" value="UniProtKB-KW"/>
</dbReference>